<dbReference type="GO" id="GO:0035999">
    <property type="term" value="P:tetrahydrofolate interconversion"/>
    <property type="evidence" value="ECO:0007669"/>
    <property type="project" value="TreeGrafter"/>
</dbReference>
<organism evidence="6 7">
    <name type="scientific">Ileibacterium valens</name>
    <dbReference type="NCBI Taxonomy" id="1862668"/>
    <lineage>
        <taxon>Bacteria</taxon>
        <taxon>Bacillati</taxon>
        <taxon>Bacillota</taxon>
        <taxon>Erysipelotrichia</taxon>
        <taxon>Erysipelotrichales</taxon>
        <taxon>Erysipelotrichaceae</taxon>
        <taxon>Ileibacterium</taxon>
    </lineage>
</organism>
<comment type="cofactor">
    <cofactor evidence="5">
        <name>Mg(2+)</name>
        <dbReference type="ChEBI" id="CHEBI:18420"/>
    </cofactor>
</comment>
<evidence type="ECO:0000256" key="5">
    <source>
        <dbReference type="RuleBase" id="RU361279"/>
    </source>
</evidence>
<evidence type="ECO:0000256" key="1">
    <source>
        <dbReference type="ARBA" id="ARBA00010638"/>
    </source>
</evidence>
<evidence type="ECO:0000313" key="7">
    <source>
        <dbReference type="Proteomes" id="UP000186341"/>
    </source>
</evidence>
<dbReference type="GO" id="GO:0009396">
    <property type="term" value="P:folic acid-containing compound biosynthetic process"/>
    <property type="evidence" value="ECO:0007669"/>
    <property type="project" value="TreeGrafter"/>
</dbReference>
<keyword evidence="5" id="KW-0479">Metal-binding</keyword>
<feature type="binding site" evidence="4">
    <location>
        <position position="62"/>
    </location>
    <ligand>
        <name>substrate</name>
    </ligand>
</feature>
<dbReference type="GO" id="GO:0005524">
    <property type="term" value="F:ATP binding"/>
    <property type="evidence" value="ECO:0007669"/>
    <property type="project" value="UniProtKB-KW"/>
</dbReference>
<dbReference type="InterPro" id="IPR037171">
    <property type="entry name" value="NagB/RpiA_transferase-like"/>
</dbReference>
<dbReference type="GO" id="GO:0046872">
    <property type="term" value="F:metal ion binding"/>
    <property type="evidence" value="ECO:0007669"/>
    <property type="project" value="UniProtKB-KW"/>
</dbReference>
<comment type="caution">
    <text evidence="6">The sequence shown here is derived from an EMBL/GenBank/DDBJ whole genome shotgun (WGS) entry which is preliminary data.</text>
</comment>
<accession>A0A1U7NET3</accession>
<dbReference type="OrthoDB" id="9801938at2"/>
<name>A0A1U7NET3_9FIRM</name>
<dbReference type="InterPro" id="IPR024185">
    <property type="entry name" value="FTHF_cligase-like_sf"/>
</dbReference>
<keyword evidence="6" id="KW-0436">Ligase</keyword>
<dbReference type="EC" id="6.3.3.2" evidence="5"/>
<gene>
    <name evidence="6" type="ORF">BO222_08560</name>
</gene>
<dbReference type="PANTHER" id="PTHR23407:SF1">
    <property type="entry name" value="5-FORMYLTETRAHYDROFOLATE CYCLO-LIGASE"/>
    <property type="match status" value="1"/>
</dbReference>
<keyword evidence="7" id="KW-1185">Reference proteome</keyword>
<comment type="similarity">
    <text evidence="1 5">Belongs to the 5-formyltetrahydrofolate cyclo-ligase family.</text>
</comment>
<evidence type="ECO:0000256" key="4">
    <source>
        <dbReference type="PIRSR" id="PIRSR006806-1"/>
    </source>
</evidence>
<sequence length="209" mass="24801">MNTNSEFDKERQKENQKIRQEALKIRNRILDRSQKEKALVKNLMPFFAHASRPGFFIPFRDEPDLSGLFKMVPDYLVPKVISKTEMIFWKPENLKKQVFGVIEPFSKEIEAMMNHWVTEQEMEEFRQRYVPDVLLVPLSAFFNTYRLGYGGGYYDRYLANHPEIITIGVAFDEQEMAFYPMPWDQVLDYIVTPTRIIEKKQSEESRKGN</sequence>
<protein>
    <recommendedName>
        <fullName evidence="5">5-formyltetrahydrofolate cyclo-ligase</fullName>
        <ecNumber evidence="5">6.3.3.2</ecNumber>
    </recommendedName>
</protein>
<evidence type="ECO:0000313" key="6">
    <source>
        <dbReference type="EMBL" id="OLU38339.1"/>
    </source>
</evidence>
<dbReference type="NCBIfam" id="TIGR02727">
    <property type="entry name" value="MTHFS_bact"/>
    <property type="match status" value="1"/>
</dbReference>
<keyword evidence="2 4" id="KW-0547">Nucleotide-binding</keyword>
<evidence type="ECO:0000256" key="2">
    <source>
        <dbReference type="ARBA" id="ARBA00022741"/>
    </source>
</evidence>
<keyword evidence="5" id="KW-0460">Magnesium</keyword>
<dbReference type="AlphaFoldDB" id="A0A1U7NET3"/>
<reference evidence="6 7" key="1">
    <citation type="submission" date="2016-11" db="EMBL/GenBank/DDBJ databases">
        <title>Description of two novel members of the family Erysipelotrichaceae: Ileibacterium lipovorans gen. nov., sp. nov. and Dubosiella newyorkensis, gen. nov., sp. nov.</title>
        <authorList>
            <person name="Cox L.M."/>
            <person name="Sohn J."/>
            <person name="Tyrrell K.L."/>
            <person name="Citron D.M."/>
            <person name="Lawson P.A."/>
            <person name="Patel N.B."/>
            <person name="Iizumi T."/>
            <person name="Perez-Perez G.I."/>
            <person name="Goldstein E.J."/>
            <person name="Blaser M.J."/>
        </authorList>
    </citation>
    <scope>NUCLEOTIDE SEQUENCE [LARGE SCALE GENOMIC DNA]</scope>
    <source>
        <strain evidence="6 7">NYU-BL-A3</strain>
    </source>
</reference>
<dbReference type="Proteomes" id="UP000186341">
    <property type="component" value="Unassembled WGS sequence"/>
</dbReference>
<evidence type="ECO:0000256" key="3">
    <source>
        <dbReference type="ARBA" id="ARBA00022840"/>
    </source>
</evidence>
<proteinExistence type="inferred from homology"/>
<dbReference type="Pfam" id="PF01812">
    <property type="entry name" value="5-FTHF_cyc-lig"/>
    <property type="match status" value="1"/>
</dbReference>
<dbReference type="Gene3D" id="3.40.50.10420">
    <property type="entry name" value="NagB/RpiA/CoA transferase-like"/>
    <property type="match status" value="1"/>
</dbReference>
<comment type="catalytic activity">
    <reaction evidence="5">
        <text>(6S)-5-formyl-5,6,7,8-tetrahydrofolate + ATP = (6R)-5,10-methenyltetrahydrofolate + ADP + phosphate</text>
        <dbReference type="Rhea" id="RHEA:10488"/>
        <dbReference type="ChEBI" id="CHEBI:30616"/>
        <dbReference type="ChEBI" id="CHEBI:43474"/>
        <dbReference type="ChEBI" id="CHEBI:57455"/>
        <dbReference type="ChEBI" id="CHEBI:57457"/>
        <dbReference type="ChEBI" id="CHEBI:456216"/>
        <dbReference type="EC" id="6.3.3.2"/>
    </reaction>
</comment>
<dbReference type="SUPFAM" id="SSF100950">
    <property type="entry name" value="NagB/RpiA/CoA transferase-like"/>
    <property type="match status" value="1"/>
</dbReference>
<dbReference type="PIRSF" id="PIRSF006806">
    <property type="entry name" value="FTHF_cligase"/>
    <property type="match status" value="1"/>
</dbReference>
<feature type="binding site" evidence="4">
    <location>
        <position position="57"/>
    </location>
    <ligand>
        <name>substrate</name>
    </ligand>
</feature>
<feature type="binding site" evidence="4">
    <location>
        <begin position="146"/>
        <end position="154"/>
    </location>
    <ligand>
        <name>ATP</name>
        <dbReference type="ChEBI" id="CHEBI:30616"/>
    </ligand>
</feature>
<dbReference type="EMBL" id="MPJW01000170">
    <property type="protein sequence ID" value="OLU38339.1"/>
    <property type="molecule type" value="Genomic_DNA"/>
</dbReference>
<dbReference type="InterPro" id="IPR002698">
    <property type="entry name" value="FTHF_cligase"/>
</dbReference>
<dbReference type="GeneID" id="82203216"/>
<dbReference type="PANTHER" id="PTHR23407">
    <property type="entry name" value="ATPASE INHIBITOR/5-FORMYLTETRAHYDROFOLATE CYCLO-LIGASE"/>
    <property type="match status" value="1"/>
</dbReference>
<keyword evidence="3 4" id="KW-0067">ATP-binding</keyword>
<dbReference type="RefSeq" id="WP_075820203.1">
    <property type="nucleotide sequence ID" value="NZ_CAPNHH010000074.1"/>
</dbReference>
<dbReference type="GO" id="GO:0030272">
    <property type="term" value="F:5-formyltetrahydrofolate cyclo-ligase activity"/>
    <property type="evidence" value="ECO:0007669"/>
    <property type="project" value="UniProtKB-EC"/>
</dbReference>